<feature type="transmembrane region" description="Helical" evidence="9">
    <location>
        <begin position="12"/>
        <end position="38"/>
    </location>
</feature>
<organism evidence="10 11">
    <name type="scientific">Paraburkholderia kururiensis</name>
    <dbReference type="NCBI Taxonomy" id="984307"/>
    <lineage>
        <taxon>Bacteria</taxon>
        <taxon>Pseudomonadati</taxon>
        <taxon>Pseudomonadota</taxon>
        <taxon>Betaproteobacteria</taxon>
        <taxon>Burkholderiales</taxon>
        <taxon>Burkholderiaceae</taxon>
        <taxon>Paraburkholderia</taxon>
    </lineage>
</organism>
<evidence type="ECO:0000256" key="7">
    <source>
        <dbReference type="ARBA" id="ARBA00023136"/>
    </source>
</evidence>
<evidence type="ECO:0000256" key="9">
    <source>
        <dbReference type="SAM" id="Phobius"/>
    </source>
</evidence>
<keyword evidence="6" id="KW-0406">Ion transport</keyword>
<dbReference type="Pfam" id="PF25539">
    <property type="entry name" value="Bestrophin_2"/>
    <property type="match status" value="1"/>
</dbReference>
<protein>
    <submittedName>
        <fullName evidence="10">Bestrophin family ion channel</fullName>
    </submittedName>
</protein>
<evidence type="ECO:0000256" key="4">
    <source>
        <dbReference type="ARBA" id="ARBA00022692"/>
    </source>
</evidence>
<evidence type="ECO:0000313" key="11">
    <source>
        <dbReference type="Proteomes" id="UP001325479"/>
    </source>
</evidence>
<dbReference type="Proteomes" id="UP001325479">
    <property type="component" value="Chromosome"/>
</dbReference>
<evidence type="ECO:0000256" key="1">
    <source>
        <dbReference type="ARBA" id="ARBA00004651"/>
    </source>
</evidence>
<dbReference type="EMBL" id="CP139965">
    <property type="protein sequence ID" value="WQD80496.1"/>
    <property type="molecule type" value="Genomic_DNA"/>
</dbReference>
<dbReference type="RefSeq" id="WP_114811107.1">
    <property type="nucleotide sequence ID" value="NZ_CP139965.1"/>
</dbReference>
<evidence type="ECO:0000313" key="10">
    <source>
        <dbReference type="EMBL" id="WQD80496.1"/>
    </source>
</evidence>
<keyword evidence="4 9" id="KW-0812">Transmembrane</keyword>
<comment type="similarity">
    <text evidence="8">Belongs to the anion channel-forming bestrophin (TC 1.A.46) family.</text>
</comment>
<proteinExistence type="inferred from homology"/>
<accession>A0ABZ0WTC5</accession>
<keyword evidence="3" id="KW-1003">Cell membrane</keyword>
<comment type="subcellular location">
    <subcellularLocation>
        <location evidence="1">Cell membrane</location>
        <topology evidence="1">Multi-pass membrane protein</topology>
    </subcellularLocation>
</comment>
<dbReference type="InterPro" id="IPR044669">
    <property type="entry name" value="YneE/VCCN1/2-like"/>
</dbReference>
<name>A0ABZ0WTC5_9BURK</name>
<keyword evidence="11" id="KW-1185">Reference proteome</keyword>
<keyword evidence="7 9" id="KW-0472">Membrane</keyword>
<evidence type="ECO:0000256" key="6">
    <source>
        <dbReference type="ARBA" id="ARBA00023065"/>
    </source>
</evidence>
<dbReference type="PANTHER" id="PTHR33281:SF19">
    <property type="entry name" value="VOLTAGE-DEPENDENT ANION CHANNEL-FORMING PROTEIN YNEE"/>
    <property type="match status" value="1"/>
</dbReference>
<evidence type="ECO:0000256" key="5">
    <source>
        <dbReference type="ARBA" id="ARBA00022989"/>
    </source>
</evidence>
<feature type="transmembrane region" description="Helical" evidence="9">
    <location>
        <begin position="50"/>
        <end position="70"/>
    </location>
</feature>
<evidence type="ECO:0000256" key="3">
    <source>
        <dbReference type="ARBA" id="ARBA00022475"/>
    </source>
</evidence>
<evidence type="ECO:0000256" key="2">
    <source>
        <dbReference type="ARBA" id="ARBA00022448"/>
    </source>
</evidence>
<sequence>MIVRPQQHWLRMLFVWNGSVLQAIMPQLAIMLGVSVLAVATGGRILGEKMLLSTAPFTLCGVALTIFLAFRNNRSYDRYWEARTLWGNLLISARTLTSQMLAYVPTGSHEGSQQFDRDAFVRSLMAFAYALKHQLRDTDPYDDLEPLVGAARAIALKGRQYRPVAILNDLRTTLGALHKRGALDGTQLWMLDAQLNELEKIVGGCERIASTPIPFAYGVLLHRTVYAYCFLLPFGLVESVGVFTPLITVFVSYTLIALEAIAGDIAEPFGTAPNNLALDAMTRTIERSLLELCDEPVPAEVVPGPKYRMT</sequence>
<keyword evidence="2" id="KW-0813">Transport</keyword>
<reference evidence="10 11" key="1">
    <citation type="submission" date="2023-12" db="EMBL/GenBank/DDBJ databases">
        <title>Genome sequencing and assembly of bacterial species from a model synthetic community.</title>
        <authorList>
            <person name="Hogle S.L."/>
        </authorList>
    </citation>
    <scope>NUCLEOTIDE SEQUENCE [LARGE SCALE GENOMIC DNA]</scope>
    <source>
        <strain evidence="10 11">HAMBI 2494</strain>
    </source>
</reference>
<gene>
    <name evidence="10" type="ORF">U0042_12895</name>
</gene>
<evidence type="ECO:0000256" key="8">
    <source>
        <dbReference type="ARBA" id="ARBA00034708"/>
    </source>
</evidence>
<keyword evidence="5 9" id="KW-1133">Transmembrane helix</keyword>
<dbReference type="PANTHER" id="PTHR33281">
    <property type="entry name" value="UPF0187 PROTEIN YNEE"/>
    <property type="match status" value="1"/>
</dbReference>